<keyword evidence="3" id="KW-0808">Transferase</keyword>
<dbReference type="Pfam" id="PF07730">
    <property type="entry name" value="HisKA_3"/>
    <property type="match status" value="1"/>
</dbReference>
<name>A0A934J1M2_9BACL</name>
<keyword evidence="7" id="KW-0902">Two-component regulatory system</keyword>
<evidence type="ECO:0000256" key="3">
    <source>
        <dbReference type="ARBA" id="ARBA00022679"/>
    </source>
</evidence>
<dbReference type="InterPro" id="IPR003594">
    <property type="entry name" value="HATPase_dom"/>
</dbReference>
<keyword evidence="6" id="KW-0067">ATP-binding</keyword>
<keyword evidence="8" id="KW-1133">Transmembrane helix</keyword>
<organism evidence="10 11">
    <name type="scientific">Paenibacillus roseus</name>
    <dbReference type="NCBI Taxonomy" id="2798579"/>
    <lineage>
        <taxon>Bacteria</taxon>
        <taxon>Bacillati</taxon>
        <taxon>Bacillota</taxon>
        <taxon>Bacilli</taxon>
        <taxon>Bacillales</taxon>
        <taxon>Paenibacillaceae</taxon>
        <taxon>Paenibacillus</taxon>
    </lineage>
</organism>
<feature type="transmembrane region" description="Helical" evidence="8">
    <location>
        <begin position="187"/>
        <end position="212"/>
    </location>
</feature>
<feature type="transmembrane region" description="Helical" evidence="8">
    <location>
        <begin position="100"/>
        <end position="120"/>
    </location>
</feature>
<evidence type="ECO:0000256" key="1">
    <source>
        <dbReference type="ARBA" id="ARBA00000085"/>
    </source>
</evidence>
<feature type="transmembrane region" description="Helical" evidence="8">
    <location>
        <begin position="163"/>
        <end position="181"/>
    </location>
</feature>
<feature type="transmembrane region" description="Helical" evidence="8">
    <location>
        <begin position="260"/>
        <end position="281"/>
    </location>
</feature>
<proteinExistence type="predicted"/>
<protein>
    <recommendedName>
        <fullName evidence="2">histidine kinase</fullName>
        <ecNumber evidence="2">2.7.13.3</ecNumber>
    </recommendedName>
</protein>
<dbReference type="SMART" id="SM00387">
    <property type="entry name" value="HATPase_c"/>
    <property type="match status" value="1"/>
</dbReference>
<dbReference type="GO" id="GO:0000155">
    <property type="term" value="F:phosphorelay sensor kinase activity"/>
    <property type="evidence" value="ECO:0007669"/>
    <property type="project" value="InterPro"/>
</dbReference>
<dbReference type="InterPro" id="IPR011712">
    <property type="entry name" value="Sig_transdc_His_kin_sub3_dim/P"/>
</dbReference>
<sequence length="736" mass="84346">MVSNIEQEAWSAKSGIRVGDVIKELNGGPPADNNWLVWSGNIQTAQNIVVERDSKLLFFDFSDLSKQPLSFNLTIVPIMLFTLFYLFSTFIAYKKPDDKPAIYLILFFMAVALGFLAAGTGVRGDIFSYLFMKICILGVPVIFLQFLVEYFRTRNIQVLPFKTGYLLYILIATWLVFEWISRSEASIGFLIGSNFGVVILFSIEMLCVWFVLVRMFIKYRHTPHGSLLKYMIFGNVGAFAPFILLYIIPLALLGKQLVEAGVAASFFLVLPLIYMYLVASRQLLDIEFIIGRLRYYCLIAIIPTLLLVPLVGTLMQREPFHSIQWLQSFLVVYIGVILFLYLKELLDQKVRNRLIKGAHRYEQSLEGFSAKVANVMKVHELEQNLAEEALAVLPISSVSFLERDTKSNIITLKKSYGPISLQTIMPQIRYGTKHLNVGEYLRTVGGCCYVVGKSHSMQHLMWISDKDNRMDFNHDERIWLRTLITYVGFVYDNLQLIEGLVQDLDTRGNEKAPPWVLRLLFRLSEQERRKLASDLHDSALQDQLLWYRRLESLTNDNQELSEGTKAELMDIQEGLLDVIHQIRETCNELRPPFLKEMGVIGAVGDLCARAQLHANYTINFVHSEFQNMLDDEYVLTIYRITQELLRNSMKHSKATKVDVELFHDGEQIRYRYGDNGIGMEQERLQSSFQHMGLSGIRERVWGLEGDVEFQTALGEGLEVSIWLPLSQHGTVVNQAI</sequence>
<keyword evidence="11" id="KW-1185">Reference proteome</keyword>
<dbReference type="PROSITE" id="PS50109">
    <property type="entry name" value="HIS_KIN"/>
    <property type="match status" value="1"/>
</dbReference>
<dbReference type="InterPro" id="IPR005467">
    <property type="entry name" value="His_kinase_dom"/>
</dbReference>
<keyword evidence="5 10" id="KW-0418">Kinase</keyword>
<evidence type="ECO:0000313" key="11">
    <source>
        <dbReference type="Proteomes" id="UP000640274"/>
    </source>
</evidence>
<dbReference type="SUPFAM" id="SSF55874">
    <property type="entry name" value="ATPase domain of HSP90 chaperone/DNA topoisomerase II/histidine kinase"/>
    <property type="match status" value="1"/>
</dbReference>
<feature type="domain" description="Histidine kinase" evidence="9">
    <location>
        <begin position="637"/>
        <end position="727"/>
    </location>
</feature>
<dbReference type="GO" id="GO:0046983">
    <property type="term" value="F:protein dimerization activity"/>
    <property type="evidence" value="ECO:0007669"/>
    <property type="project" value="InterPro"/>
</dbReference>
<dbReference type="PANTHER" id="PTHR24421:SF60">
    <property type="entry name" value="SENSOR HISTIDINE KINASE COMP"/>
    <property type="match status" value="1"/>
</dbReference>
<dbReference type="Gene3D" id="3.30.565.10">
    <property type="entry name" value="Histidine kinase-like ATPase, C-terminal domain"/>
    <property type="match status" value="1"/>
</dbReference>
<evidence type="ECO:0000256" key="4">
    <source>
        <dbReference type="ARBA" id="ARBA00022741"/>
    </source>
</evidence>
<keyword evidence="4" id="KW-0547">Nucleotide-binding</keyword>
<feature type="transmembrane region" description="Helical" evidence="8">
    <location>
        <begin position="323"/>
        <end position="342"/>
    </location>
</feature>
<dbReference type="GO" id="GO:0016020">
    <property type="term" value="C:membrane"/>
    <property type="evidence" value="ECO:0007669"/>
    <property type="project" value="InterPro"/>
</dbReference>
<evidence type="ECO:0000259" key="9">
    <source>
        <dbReference type="PROSITE" id="PS50109"/>
    </source>
</evidence>
<comment type="caution">
    <text evidence="10">The sequence shown here is derived from an EMBL/GenBank/DDBJ whole genome shotgun (WGS) entry which is preliminary data.</text>
</comment>
<dbReference type="CDD" id="cd16917">
    <property type="entry name" value="HATPase_UhpB-NarQ-NarX-like"/>
    <property type="match status" value="1"/>
</dbReference>
<dbReference type="EC" id="2.7.13.3" evidence="2"/>
<dbReference type="InterPro" id="IPR036034">
    <property type="entry name" value="PDZ_sf"/>
</dbReference>
<accession>A0A934J1M2</accession>
<feature type="transmembrane region" description="Helical" evidence="8">
    <location>
        <begin position="69"/>
        <end position="93"/>
    </location>
</feature>
<dbReference type="GO" id="GO:0005524">
    <property type="term" value="F:ATP binding"/>
    <property type="evidence" value="ECO:0007669"/>
    <property type="project" value="UniProtKB-KW"/>
</dbReference>
<dbReference type="PANTHER" id="PTHR24421">
    <property type="entry name" value="NITRATE/NITRITE SENSOR PROTEIN NARX-RELATED"/>
    <property type="match status" value="1"/>
</dbReference>
<evidence type="ECO:0000256" key="2">
    <source>
        <dbReference type="ARBA" id="ARBA00012438"/>
    </source>
</evidence>
<feature type="transmembrane region" description="Helical" evidence="8">
    <location>
        <begin position="293"/>
        <end position="311"/>
    </location>
</feature>
<reference evidence="10" key="1">
    <citation type="submission" date="2020-12" db="EMBL/GenBank/DDBJ databases">
        <authorList>
            <person name="Huq M.A."/>
        </authorList>
    </citation>
    <scope>NUCLEOTIDE SEQUENCE</scope>
    <source>
        <strain evidence="10">MAHUQ-46</strain>
    </source>
</reference>
<dbReference type="SUPFAM" id="SSF50156">
    <property type="entry name" value="PDZ domain-like"/>
    <property type="match status" value="1"/>
</dbReference>
<comment type="catalytic activity">
    <reaction evidence="1">
        <text>ATP + protein L-histidine = ADP + protein N-phospho-L-histidine.</text>
        <dbReference type="EC" id="2.7.13.3"/>
    </reaction>
</comment>
<evidence type="ECO:0000256" key="6">
    <source>
        <dbReference type="ARBA" id="ARBA00022840"/>
    </source>
</evidence>
<evidence type="ECO:0000256" key="8">
    <source>
        <dbReference type="SAM" id="Phobius"/>
    </source>
</evidence>
<dbReference type="Pfam" id="PF02518">
    <property type="entry name" value="HATPase_c"/>
    <property type="match status" value="1"/>
</dbReference>
<feature type="transmembrane region" description="Helical" evidence="8">
    <location>
        <begin position="126"/>
        <end position="151"/>
    </location>
</feature>
<dbReference type="AlphaFoldDB" id="A0A934J1M2"/>
<dbReference type="InterPro" id="IPR050482">
    <property type="entry name" value="Sensor_HK_TwoCompSys"/>
</dbReference>
<dbReference type="InterPro" id="IPR036890">
    <property type="entry name" value="HATPase_C_sf"/>
</dbReference>
<dbReference type="EMBL" id="JAELUP010000020">
    <property type="protein sequence ID" value="MBJ6361125.1"/>
    <property type="molecule type" value="Genomic_DNA"/>
</dbReference>
<dbReference type="RefSeq" id="WP_199018679.1">
    <property type="nucleotide sequence ID" value="NZ_JAELUP010000020.1"/>
</dbReference>
<evidence type="ECO:0000256" key="5">
    <source>
        <dbReference type="ARBA" id="ARBA00022777"/>
    </source>
</evidence>
<dbReference type="Proteomes" id="UP000640274">
    <property type="component" value="Unassembled WGS sequence"/>
</dbReference>
<keyword evidence="8" id="KW-0812">Transmembrane</keyword>
<evidence type="ECO:0000256" key="7">
    <source>
        <dbReference type="ARBA" id="ARBA00023012"/>
    </source>
</evidence>
<keyword evidence="8" id="KW-0472">Membrane</keyword>
<gene>
    <name evidence="10" type="ORF">JFN88_07325</name>
</gene>
<evidence type="ECO:0000313" key="10">
    <source>
        <dbReference type="EMBL" id="MBJ6361125.1"/>
    </source>
</evidence>
<feature type="transmembrane region" description="Helical" evidence="8">
    <location>
        <begin position="232"/>
        <end position="254"/>
    </location>
</feature>